<dbReference type="Proteomes" id="UP000469159">
    <property type="component" value="Unassembled WGS sequence"/>
</dbReference>
<keyword evidence="2" id="KW-0472">Membrane</keyword>
<evidence type="ECO:0000256" key="2">
    <source>
        <dbReference type="SAM" id="Phobius"/>
    </source>
</evidence>
<dbReference type="Pfam" id="PF07811">
    <property type="entry name" value="TadE"/>
    <property type="match status" value="1"/>
</dbReference>
<name>A0A6I4URC7_9SPHN</name>
<dbReference type="OrthoDB" id="7432392at2"/>
<keyword evidence="5" id="KW-1185">Reference proteome</keyword>
<keyword evidence="2" id="KW-0812">Transmembrane</keyword>
<sequence>MKVPRFNGLLRRMRADERGVAFIEFAFAAPVLLFATLGGLELANYALTHLKVNQIAMTVADNAGRVTTGIDEANLYEVFAGANVIGESVDFEANGRIVLSSLQDNGRTGNRHGQTINWQRCWGDLPIDPAYGEEGDGRNDASLEQGMGPPGNRIQSIPGTAVMFAEVTYEYQPLISATILPLSGTIRHESAFNVRGRRNNDISNTQDLARLDCS</sequence>
<feature type="domain" description="TadE-like" evidence="3">
    <location>
        <begin position="19"/>
        <end position="60"/>
    </location>
</feature>
<comment type="caution">
    <text evidence="4">The sequence shown here is derived from an EMBL/GenBank/DDBJ whole genome shotgun (WGS) entry which is preliminary data.</text>
</comment>
<proteinExistence type="predicted"/>
<evidence type="ECO:0000313" key="4">
    <source>
        <dbReference type="EMBL" id="MXP41198.1"/>
    </source>
</evidence>
<accession>A0A6I4URC7</accession>
<evidence type="ECO:0000259" key="3">
    <source>
        <dbReference type="Pfam" id="PF07811"/>
    </source>
</evidence>
<evidence type="ECO:0000256" key="1">
    <source>
        <dbReference type="SAM" id="MobiDB-lite"/>
    </source>
</evidence>
<dbReference type="RefSeq" id="WP_160746066.1">
    <property type="nucleotide sequence ID" value="NZ_WTYK01000003.1"/>
</dbReference>
<dbReference type="InterPro" id="IPR012495">
    <property type="entry name" value="TadE-like_dom"/>
</dbReference>
<protein>
    <submittedName>
        <fullName evidence="4">Pilus assembly protein</fullName>
    </submittedName>
</protein>
<evidence type="ECO:0000313" key="5">
    <source>
        <dbReference type="Proteomes" id="UP000469159"/>
    </source>
</evidence>
<reference evidence="4 5" key="1">
    <citation type="submission" date="2019-12" db="EMBL/GenBank/DDBJ databases">
        <title>Genomic-based taxomic classification of the family Erythrobacteraceae.</title>
        <authorList>
            <person name="Xu L."/>
        </authorList>
    </citation>
    <scope>NUCLEOTIDE SEQUENCE [LARGE SCALE GENOMIC DNA]</scope>
    <source>
        <strain evidence="4 5">MCCC 1K02066</strain>
    </source>
</reference>
<feature type="transmembrane region" description="Helical" evidence="2">
    <location>
        <begin position="21"/>
        <end position="40"/>
    </location>
</feature>
<keyword evidence="2" id="KW-1133">Transmembrane helix</keyword>
<organism evidence="4 5">
    <name type="scientific">Croceibacterium soli</name>
    <dbReference type="NCBI Taxonomy" id="1739690"/>
    <lineage>
        <taxon>Bacteria</taxon>
        <taxon>Pseudomonadati</taxon>
        <taxon>Pseudomonadota</taxon>
        <taxon>Alphaproteobacteria</taxon>
        <taxon>Sphingomonadales</taxon>
        <taxon>Erythrobacteraceae</taxon>
        <taxon>Croceibacterium</taxon>
    </lineage>
</organism>
<gene>
    <name evidence="4" type="ORF">GRI75_06010</name>
</gene>
<dbReference type="AlphaFoldDB" id="A0A6I4URC7"/>
<dbReference type="EMBL" id="WTYK01000003">
    <property type="protein sequence ID" value="MXP41198.1"/>
    <property type="molecule type" value="Genomic_DNA"/>
</dbReference>
<feature type="region of interest" description="Disordered" evidence="1">
    <location>
        <begin position="133"/>
        <end position="155"/>
    </location>
</feature>